<keyword evidence="2" id="KW-1185">Reference proteome</keyword>
<organism evidence="1 2">
    <name type="scientific">Streptomyces cavernicola</name>
    <dbReference type="NCBI Taxonomy" id="3043613"/>
    <lineage>
        <taxon>Bacteria</taxon>
        <taxon>Bacillati</taxon>
        <taxon>Actinomycetota</taxon>
        <taxon>Actinomycetes</taxon>
        <taxon>Kitasatosporales</taxon>
        <taxon>Streptomycetaceae</taxon>
        <taxon>Streptomyces</taxon>
    </lineage>
</organism>
<protein>
    <submittedName>
        <fullName evidence="1">Uncharacterized protein</fullName>
    </submittedName>
</protein>
<evidence type="ECO:0000313" key="1">
    <source>
        <dbReference type="EMBL" id="MDI3403240.1"/>
    </source>
</evidence>
<evidence type="ECO:0000313" key="2">
    <source>
        <dbReference type="Proteomes" id="UP001223978"/>
    </source>
</evidence>
<proteinExistence type="predicted"/>
<dbReference type="EMBL" id="JASCIQ010000004">
    <property type="protein sequence ID" value="MDI3403240.1"/>
    <property type="molecule type" value="Genomic_DNA"/>
</dbReference>
<accession>A0ABT6S580</accession>
<gene>
    <name evidence="1" type="ORF">QIS96_05300</name>
</gene>
<sequence length="84" mass="9122">MEAGADRLTISQGGQIVHQGRHALARPDTAQPRITTAASADGVGLAVAHERESTPTAHDALQARIIAWRRGRRLPGRPERREAR</sequence>
<name>A0ABT6S580_9ACTN</name>
<dbReference type="Proteomes" id="UP001223978">
    <property type="component" value="Unassembled WGS sequence"/>
</dbReference>
<dbReference type="RefSeq" id="WP_282541190.1">
    <property type="nucleotide sequence ID" value="NZ_JASCIQ010000004.1"/>
</dbReference>
<comment type="caution">
    <text evidence="1">The sequence shown here is derived from an EMBL/GenBank/DDBJ whole genome shotgun (WGS) entry which is preliminary data.</text>
</comment>
<reference evidence="1 2" key="1">
    <citation type="submission" date="2023-05" db="EMBL/GenBank/DDBJ databases">
        <title>Draft genome sequence of Streptomyces sp. B-S-A6 isolated from a cave soil in Thailand.</title>
        <authorList>
            <person name="Chamroensaksri N."/>
            <person name="Muangham S."/>
        </authorList>
    </citation>
    <scope>NUCLEOTIDE SEQUENCE [LARGE SCALE GENOMIC DNA]</scope>
    <source>
        <strain evidence="1 2">B-S-A6</strain>
    </source>
</reference>